<keyword evidence="2" id="KW-1185">Reference proteome</keyword>
<gene>
    <name evidence="1" type="ordered locus">COPRO5265_0033</name>
</gene>
<evidence type="ECO:0000313" key="2">
    <source>
        <dbReference type="Proteomes" id="UP000001732"/>
    </source>
</evidence>
<organism evidence="1 2">
    <name type="scientific">Coprothermobacter proteolyticus (strain ATCC 35245 / DSM 5265 / OCM 4 / BT)</name>
    <dbReference type="NCBI Taxonomy" id="309798"/>
    <lineage>
        <taxon>Bacteria</taxon>
        <taxon>Pseudomonadati</taxon>
        <taxon>Coprothermobacterota</taxon>
        <taxon>Coprothermobacteria</taxon>
        <taxon>Coprothermobacterales</taxon>
        <taxon>Coprothermobacteraceae</taxon>
        <taxon>Coprothermobacter</taxon>
    </lineage>
</organism>
<sequence length="35" mass="3783">MASEETMGFRGVKVLLAAEQRSLTASTVDRIKVTS</sequence>
<proteinExistence type="predicted"/>
<accession>B5Y6K8</accession>
<dbReference type="Proteomes" id="UP000001732">
    <property type="component" value="Chromosome"/>
</dbReference>
<reference evidence="2" key="1">
    <citation type="submission" date="2008-08" db="EMBL/GenBank/DDBJ databases">
        <title>The complete genome sequence of Coprothermobacter proteolyticus strain ATCC 5245 / DSM 5265 / BT.</title>
        <authorList>
            <person name="Dodson R.J."/>
            <person name="Durkin A.S."/>
            <person name="Wu M."/>
            <person name="Eisen J."/>
            <person name="Sutton G."/>
        </authorList>
    </citation>
    <scope>NUCLEOTIDE SEQUENCE [LARGE SCALE GENOMIC DNA]</scope>
    <source>
        <strain evidence="2">ATCC 35245 / DSM 5265 / OCM 4 / BT</strain>
    </source>
</reference>
<name>B5Y6K8_COPPD</name>
<reference evidence="1 2" key="2">
    <citation type="journal article" date="2014" name="Genome Announc.">
        <title>Complete Genome Sequence of Coprothermobacter proteolyticus DSM 5265.</title>
        <authorList>
            <person name="Alexiev A."/>
            <person name="Coil D.A."/>
            <person name="Badger J.H."/>
            <person name="Enticknap J."/>
            <person name="Ward N."/>
            <person name="Robb F.T."/>
            <person name="Eisen J.A."/>
        </authorList>
    </citation>
    <scope>NUCLEOTIDE SEQUENCE [LARGE SCALE GENOMIC DNA]</scope>
    <source>
        <strain evidence="2">ATCC 35245 / DSM 5265 / OCM 4 / BT</strain>
    </source>
</reference>
<dbReference type="AlphaFoldDB" id="B5Y6K8"/>
<evidence type="ECO:0000313" key="1">
    <source>
        <dbReference type="EMBL" id="ACI16929.1"/>
    </source>
</evidence>
<protein>
    <submittedName>
        <fullName evidence="1">Uncharacterized protein</fullName>
    </submittedName>
</protein>
<dbReference type="EMBL" id="CP001145">
    <property type="protein sequence ID" value="ACI16929.1"/>
    <property type="molecule type" value="Genomic_DNA"/>
</dbReference>